<feature type="transmembrane region" description="Helical" evidence="17">
    <location>
        <begin position="296"/>
        <end position="314"/>
    </location>
</feature>
<dbReference type="InterPro" id="IPR000276">
    <property type="entry name" value="GPCR_Rhodpsn"/>
</dbReference>
<dbReference type="PRINTS" id="PR01532">
    <property type="entry name" value="CXCCHMKINER3"/>
</dbReference>
<keyword evidence="13" id="KW-0325">Glycoprotein</keyword>
<keyword evidence="6" id="KW-0037">Angiogenesis</keyword>
<dbReference type="InterPro" id="IPR017452">
    <property type="entry name" value="GPCR_Rhodpsn_7TM"/>
</dbReference>
<keyword evidence="12 16" id="KW-0675">Receptor</keyword>
<keyword evidence="7 16" id="KW-0812">Transmembrane</keyword>
<keyword evidence="11" id="KW-1015">Disulfide bond</keyword>
<sequence>MDVYIALFAAAHRLSQGVIHVIMQDKNQSRENKSMSSKMIFNKQDIWAFFNYSSTENYTDYSYDYDKEGDTCCYGQVCDQQQSIRVEQVLIPALYSLVIILGFLGNGLVLAVLTQLRRSWSVTDTFIMHLAVADTLLLLTLPFWAVEAANGWSFGTPLCKFTGALFKINFYCGIFLLACISLDRYLSIVHAVQMYSRRKPWAVQSSCMAIWLVCLLLSIPDWLFLQAQRDDRRNGRVECVHNYLLYAESSEEWRMGSRLLYHIVGFLLPSAVMVFCYSCILLRLSKGSQGMQKQKAIRVILALVVAFFVSWTPYNLTLMVDTLLSTAAIRDTCEARTTLDICLMATSTLGQLHCCLNPILYAFVGVKFRRHLLDLLRSMGCKLKSQVRSASRRSSVWSESGNTSTSNF</sequence>
<evidence type="ECO:0000256" key="5">
    <source>
        <dbReference type="ARBA" id="ARBA00022641"/>
    </source>
</evidence>
<dbReference type="OrthoDB" id="9818824at2759"/>
<dbReference type="SUPFAM" id="SSF81321">
    <property type="entry name" value="Family A G protein-coupled receptor-like"/>
    <property type="match status" value="1"/>
</dbReference>
<dbReference type="PRINTS" id="PR00657">
    <property type="entry name" value="CCCHEMOKINER"/>
</dbReference>
<dbReference type="GO" id="GO:0009897">
    <property type="term" value="C:external side of plasma membrane"/>
    <property type="evidence" value="ECO:0007669"/>
    <property type="project" value="TreeGrafter"/>
</dbReference>
<keyword evidence="20" id="KW-1185">Reference proteome</keyword>
<comment type="caution">
    <text evidence="19">The sequence shown here is derived from an EMBL/GenBank/DDBJ whole genome shotgun (WGS) entry which is preliminary data.</text>
</comment>
<evidence type="ECO:0000256" key="14">
    <source>
        <dbReference type="ARBA" id="ARBA00023224"/>
    </source>
</evidence>
<dbReference type="PROSITE" id="PS00237">
    <property type="entry name" value="G_PROTEIN_RECEP_F1_1"/>
    <property type="match status" value="1"/>
</dbReference>
<evidence type="ECO:0000256" key="1">
    <source>
        <dbReference type="ARBA" id="ARBA00004651"/>
    </source>
</evidence>
<dbReference type="PANTHER" id="PTHR10489">
    <property type="entry name" value="CELL ADHESION MOLECULE"/>
    <property type="match status" value="1"/>
</dbReference>
<feature type="transmembrane region" description="Helical" evidence="17">
    <location>
        <begin position="207"/>
        <end position="225"/>
    </location>
</feature>
<gene>
    <name evidence="19" type="ORF">MATL_G00230060</name>
</gene>
<evidence type="ECO:0000313" key="19">
    <source>
        <dbReference type="EMBL" id="KAG7457715.1"/>
    </source>
</evidence>
<evidence type="ECO:0000256" key="7">
    <source>
        <dbReference type="ARBA" id="ARBA00022692"/>
    </source>
</evidence>
<dbReference type="InterPro" id="IPR050119">
    <property type="entry name" value="CCR1-9-like"/>
</dbReference>
<feature type="domain" description="G-protein coupled receptors family 1 profile" evidence="18">
    <location>
        <begin position="105"/>
        <end position="361"/>
    </location>
</feature>
<dbReference type="Pfam" id="PF00001">
    <property type="entry name" value="7tm_1"/>
    <property type="match status" value="1"/>
</dbReference>
<dbReference type="GO" id="GO:0016494">
    <property type="term" value="F:C-X-C chemokine receptor activity"/>
    <property type="evidence" value="ECO:0007669"/>
    <property type="project" value="InterPro"/>
</dbReference>
<dbReference type="GO" id="GO:0002685">
    <property type="term" value="P:regulation of leukocyte migration"/>
    <property type="evidence" value="ECO:0007669"/>
    <property type="project" value="InterPro"/>
</dbReference>
<feature type="transmembrane region" description="Helical" evidence="17">
    <location>
        <begin position="126"/>
        <end position="145"/>
    </location>
</feature>
<keyword evidence="10 17" id="KW-0472">Membrane</keyword>
<keyword evidence="9 16" id="KW-0297">G-protein coupled receptor</keyword>
<evidence type="ECO:0000256" key="9">
    <source>
        <dbReference type="ARBA" id="ARBA00023040"/>
    </source>
</evidence>
<keyword evidence="5" id="KW-0765">Sulfation</keyword>
<dbReference type="Proteomes" id="UP001046870">
    <property type="component" value="Chromosome 21"/>
</dbReference>
<dbReference type="GO" id="GO:0006955">
    <property type="term" value="P:immune response"/>
    <property type="evidence" value="ECO:0007669"/>
    <property type="project" value="TreeGrafter"/>
</dbReference>
<dbReference type="PROSITE" id="PS50262">
    <property type="entry name" value="G_PROTEIN_RECEP_F1_2"/>
    <property type="match status" value="1"/>
</dbReference>
<protein>
    <recommendedName>
        <fullName evidence="2">C-X-C chemokine receptor type 3</fullName>
    </recommendedName>
    <alternativeName>
        <fullName evidence="15">Interferon-inducible protein 10 receptor</fullName>
    </alternativeName>
</protein>
<evidence type="ECO:0000256" key="8">
    <source>
        <dbReference type="ARBA" id="ARBA00022989"/>
    </source>
</evidence>
<evidence type="ECO:0000256" key="4">
    <source>
        <dbReference type="ARBA" id="ARBA00022500"/>
    </source>
</evidence>
<dbReference type="InterPro" id="IPR004070">
    <property type="entry name" value="Chemokine_CXCR3"/>
</dbReference>
<dbReference type="CDD" id="cd15180">
    <property type="entry name" value="7tmA_CXCR3"/>
    <property type="match status" value="1"/>
</dbReference>
<keyword evidence="3" id="KW-1003">Cell membrane</keyword>
<evidence type="ECO:0000256" key="17">
    <source>
        <dbReference type="SAM" id="Phobius"/>
    </source>
</evidence>
<evidence type="ECO:0000256" key="12">
    <source>
        <dbReference type="ARBA" id="ARBA00023170"/>
    </source>
</evidence>
<proteinExistence type="inferred from homology"/>
<dbReference type="EMBL" id="JAFDVH010000021">
    <property type="protein sequence ID" value="KAG7457715.1"/>
    <property type="molecule type" value="Genomic_DNA"/>
</dbReference>
<dbReference type="PRINTS" id="PR00237">
    <property type="entry name" value="GPCRRHODOPSN"/>
</dbReference>
<dbReference type="FunFam" id="1.20.1070.10:FF:000159">
    <property type="entry name" value="C-X-C chemokine receptor type 3"/>
    <property type="match status" value="1"/>
</dbReference>
<evidence type="ECO:0000256" key="11">
    <source>
        <dbReference type="ARBA" id="ARBA00023157"/>
    </source>
</evidence>
<evidence type="ECO:0000256" key="6">
    <source>
        <dbReference type="ARBA" id="ARBA00022657"/>
    </source>
</evidence>
<evidence type="ECO:0000259" key="18">
    <source>
        <dbReference type="PROSITE" id="PS50262"/>
    </source>
</evidence>
<feature type="transmembrane region" description="Helical" evidence="17">
    <location>
        <begin position="259"/>
        <end position="284"/>
    </location>
</feature>
<keyword evidence="4" id="KW-0145">Chemotaxis</keyword>
<dbReference type="GO" id="GO:0060326">
    <property type="term" value="P:cell chemotaxis"/>
    <property type="evidence" value="ECO:0007669"/>
    <property type="project" value="TreeGrafter"/>
</dbReference>
<organism evidence="19 20">
    <name type="scientific">Megalops atlanticus</name>
    <name type="common">Tarpon</name>
    <name type="synonym">Clupea gigantea</name>
    <dbReference type="NCBI Taxonomy" id="7932"/>
    <lineage>
        <taxon>Eukaryota</taxon>
        <taxon>Metazoa</taxon>
        <taxon>Chordata</taxon>
        <taxon>Craniata</taxon>
        <taxon>Vertebrata</taxon>
        <taxon>Euteleostomi</taxon>
        <taxon>Actinopterygii</taxon>
        <taxon>Neopterygii</taxon>
        <taxon>Teleostei</taxon>
        <taxon>Elopiformes</taxon>
        <taxon>Megalopidae</taxon>
        <taxon>Megalops</taxon>
    </lineage>
</organism>
<evidence type="ECO:0000313" key="20">
    <source>
        <dbReference type="Proteomes" id="UP001046870"/>
    </source>
</evidence>
<evidence type="ECO:0000256" key="15">
    <source>
        <dbReference type="ARBA" id="ARBA00030908"/>
    </source>
</evidence>
<dbReference type="GO" id="GO:0019957">
    <property type="term" value="F:C-C chemokine binding"/>
    <property type="evidence" value="ECO:0007669"/>
    <property type="project" value="TreeGrafter"/>
</dbReference>
<dbReference type="GO" id="GO:0006954">
    <property type="term" value="P:inflammatory response"/>
    <property type="evidence" value="ECO:0007669"/>
    <property type="project" value="InterPro"/>
</dbReference>
<dbReference type="GO" id="GO:0019722">
    <property type="term" value="P:calcium-mediated signaling"/>
    <property type="evidence" value="ECO:0007669"/>
    <property type="project" value="TreeGrafter"/>
</dbReference>
<evidence type="ECO:0000256" key="10">
    <source>
        <dbReference type="ARBA" id="ARBA00023136"/>
    </source>
</evidence>
<reference evidence="19" key="1">
    <citation type="submission" date="2021-01" db="EMBL/GenBank/DDBJ databases">
        <authorList>
            <person name="Zahm M."/>
            <person name="Roques C."/>
            <person name="Cabau C."/>
            <person name="Klopp C."/>
            <person name="Donnadieu C."/>
            <person name="Jouanno E."/>
            <person name="Lampietro C."/>
            <person name="Louis A."/>
            <person name="Herpin A."/>
            <person name="Echchiki A."/>
            <person name="Berthelot C."/>
            <person name="Parey E."/>
            <person name="Roest-Crollius H."/>
            <person name="Braasch I."/>
            <person name="Postlethwait J."/>
            <person name="Bobe J."/>
            <person name="Montfort J."/>
            <person name="Bouchez O."/>
            <person name="Begum T."/>
            <person name="Mejri S."/>
            <person name="Adams A."/>
            <person name="Chen W.-J."/>
            <person name="Guiguen Y."/>
        </authorList>
    </citation>
    <scope>NUCLEOTIDE SEQUENCE</scope>
    <source>
        <strain evidence="19">YG-15Mar2019-1</strain>
        <tissue evidence="19">Brain</tissue>
    </source>
</reference>
<feature type="transmembrane region" description="Helical" evidence="17">
    <location>
        <begin position="93"/>
        <end position="114"/>
    </location>
</feature>
<dbReference type="Gene3D" id="1.20.1070.10">
    <property type="entry name" value="Rhodopsin 7-helix transmembrane proteins"/>
    <property type="match status" value="1"/>
</dbReference>
<feature type="transmembrane region" description="Helical" evidence="17">
    <location>
        <begin position="165"/>
        <end position="186"/>
    </location>
</feature>
<dbReference type="InterPro" id="IPR000355">
    <property type="entry name" value="Chemokine_rcpt"/>
</dbReference>
<dbReference type="AlphaFoldDB" id="A0A9D3SW99"/>
<dbReference type="PANTHER" id="PTHR10489:SF671">
    <property type="entry name" value="C-X-C CHEMOKINE RECEPTOR TYPE 3"/>
    <property type="match status" value="1"/>
</dbReference>
<evidence type="ECO:0000256" key="13">
    <source>
        <dbReference type="ARBA" id="ARBA00023180"/>
    </source>
</evidence>
<dbReference type="GO" id="GO:0007204">
    <property type="term" value="P:positive regulation of cytosolic calcium ion concentration"/>
    <property type="evidence" value="ECO:0007669"/>
    <property type="project" value="TreeGrafter"/>
</dbReference>
<dbReference type="GO" id="GO:0001525">
    <property type="term" value="P:angiogenesis"/>
    <property type="evidence" value="ECO:0007669"/>
    <property type="project" value="UniProtKB-KW"/>
</dbReference>
<evidence type="ECO:0000256" key="3">
    <source>
        <dbReference type="ARBA" id="ARBA00022475"/>
    </source>
</evidence>
<evidence type="ECO:0000256" key="16">
    <source>
        <dbReference type="RuleBase" id="RU000688"/>
    </source>
</evidence>
<comment type="subcellular location">
    <subcellularLocation>
        <location evidence="1">Cell membrane</location>
        <topology evidence="1">Multi-pass membrane protein</topology>
    </subcellularLocation>
</comment>
<comment type="similarity">
    <text evidence="16">Belongs to the G-protein coupled receptor 1 family.</text>
</comment>
<name>A0A9D3SW99_MEGAT</name>
<evidence type="ECO:0000256" key="2">
    <source>
        <dbReference type="ARBA" id="ARBA00020038"/>
    </source>
</evidence>
<dbReference type="GO" id="GO:0016493">
    <property type="term" value="F:C-C chemokine receptor activity"/>
    <property type="evidence" value="ECO:0007669"/>
    <property type="project" value="TreeGrafter"/>
</dbReference>
<keyword evidence="14 16" id="KW-0807">Transducer</keyword>
<accession>A0A9D3SW99</accession>
<keyword evidence="8 17" id="KW-1133">Transmembrane helix</keyword>